<reference evidence="1 2" key="1">
    <citation type="submission" date="2013-04" db="EMBL/GenBank/DDBJ databases">
        <title>The Genome Sequence of Treponema vincentii F0403.</title>
        <authorList>
            <consortium name="The Broad Institute Genomics Platform"/>
            <person name="Earl A."/>
            <person name="Ward D."/>
            <person name="Feldgarden M."/>
            <person name="Gevers D."/>
            <person name="Leonetti C."/>
            <person name="Izard J."/>
            <person name="Walker B."/>
            <person name="Young S."/>
            <person name="Zeng Q."/>
            <person name="Gargeya S."/>
            <person name="Fitzgerald M."/>
            <person name="Haas B."/>
            <person name="Abouelleil A."/>
            <person name="Allen A.W."/>
            <person name="Alvarado L."/>
            <person name="Arachchi H.M."/>
            <person name="Berlin A.M."/>
            <person name="Chapman S.B."/>
            <person name="Gainer-Dewar J."/>
            <person name="Goldberg J."/>
            <person name="Griggs A."/>
            <person name="Gujja S."/>
            <person name="Hansen M."/>
            <person name="Howarth C."/>
            <person name="Imamovic A."/>
            <person name="Ireland A."/>
            <person name="Larimer J."/>
            <person name="McCowan C."/>
            <person name="Murphy C."/>
            <person name="Pearson M."/>
            <person name="Poon T.W."/>
            <person name="Priest M."/>
            <person name="Roberts A."/>
            <person name="Saif S."/>
            <person name="Shea T."/>
            <person name="Sisk P."/>
            <person name="Sykes S."/>
            <person name="Wortman J."/>
            <person name="Nusbaum C."/>
            <person name="Birren B."/>
        </authorList>
    </citation>
    <scope>NUCLEOTIDE SEQUENCE [LARGE SCALE GENOMIC DNA]</scope>
    <source>
        <strain evidence="1 2">F0403</strain>
    </source>
</reference>
<gene>
    <name evidence="1" type="ORF">HMPREF1222_01964</name>
</gene>
<evidence type="ECO:0000313" key="2">
    <source>
        <dbReference type="Proteomes" id="UP000014605"/>
    </source>
</evidence>
<sequence>MTIEEMKAKGYKRYTAYIEKLIVTNAVEVWARDWDDARAMLEEAAKALPFSAFENEELPDIQQLEHSAESPYPIAAAQSTVTDCNEDFYKSEEK</sequence>
<dbReference type="AlphaFoldDB" id="S3LQ40"/>
<name>S3LQ40_9SPIR</name>
<evidence type="ECO:0000313" key="1">
    <source>
        <dbReference type="EMBL" id="EPF46442.1"/>
    </source>
</evidence>
<dbReference type="Proteomes" id="UP000014605">
    <property type="component" value="Unassembled WGS sequence"/>
</dbReference>
<comment type="caution">
    <text evidence="1">The sequence shown here is derived from an EMBL/GenBank/DDBJ whole genome shotgun (WGS) entry which is preliminary data.</text>
</comment>
<keyword evidence="2" id="KW-1185">Reference proteome</keyword>
<accession>S3LQ40</accession>
<proteinExistence type="predicted"/>
<dbReference type="GeneID" id="301462086"/>
<organism evidence="1 2">
    <name type="scientific">Treponema vincentii F0403</name>
    <dbReference type="NCBI Taxonomy" id="1125702"/>
    <lineage>
        <taxon>Bacteria</taxon>
        <taxon>Pseudomonadati</taxon>
        <taxon>Spirochaetota</taxon>
        <taxon>Spirochaetia</taxon>
        <taxon>Spirochaetales</taxon>
        <taxon>Treponemataceae</taxon>
        <taxon>Treponema</taxon>
    </lineage>
</organism>
<dbReference type="PATRIC" id="fig|1125702.3.peg.2022"/>
<dbReference type="RefSeq" id="WP_016519249.1">
    <property type="nucleotide sequence ID" value="NZ_KE332512.1"/>
</dbReference>
<dbReference type="HOGENOM" id="CLU_2385254_0_0_12"/>
<dbReference type="EMBL" id="ATFC01000009">
    <property type="protein sequence ID" value="EPF46442.1"/>
    <property type="molecule type" value="Genomic_DNA"/>
</dbReference>
<protein>
    <submittedName>
        <fullName evidence="1">Uncharacterized protein</fullName>
    </submittedName>
</protein>